<evidence type="ECO:0000313" key="1">
    <source>
        <dbReference type="EMBL" id="DAA03270.1"/>
    </source>
</evidence>
<gene>
    <name evidence="1" type="ORF">HDC17872</name>
</gene>
<accession>Q6IIJ6</accession>
<dbReference type="EMBL" id="BK003070">
    <property type="protein sequence ID" value="DAA03270.1"/>
    <property type="molecule type" value="Genomic_DNA"/>
</dbReference>
<dbReference type="AlphaFoldDB" id="Q6IIJ6"/>
<protein>
    <submittedName>
        <fullName evidence="1">HDC17872</fullName>
    </submittedName>
</protein>
<feature type="non-terminal residue" evidence="1">
    <location>
        <position position="1"/>
    </location>
</feature>
<sequence length="86" mass="10009">ARATVPPNKNTHHLKFGTDKRQGLRTKNASISTSKPDTFVPLIMNIDNFECRQLNLNFHRTLFQMEDGQDGVQRTYRRQIHYAIIP</sequence>
<name>Q6IIJ6_DROME</name>
<proteinExistence type="predicted"/>
<organism evidence="1">
    <name type="scientific">Drosophila melanogaster</name>
    <name type="common">Fruit fly</name>
    <dbReference type="NCBI Taxonomy" id="7227"/>
    <lineage>
        <taxon>Eukaryota</taxon>
        <taxon>Metazoa</taxon>
        <taxon>Ecdysozoa</taxon>
        <taxon>Arthropoda</taxon>
        <taxon>Hexapoda</taxon>
        <taxon>Insecta</taxon>
        <taxon>Pterygota</taxon>
        <taxon>Neoptera</taxon>
        <taxon>Endopterygota</taxon>
        <taxon>Diptera</taxon>
        <taxon>Brachycera</taxon>
        <taxon>Muscomorpha</taxon>
        <taxon>Ephydroidea</taxon>
        <taxon>Drosophilidae</taxon>
        <taxon>Drosophila</taxon>
        <taxon>Sophophora</taxon>
    </lineage>
</organism>
<reference evidence="1" key="1">
    <citation type="journal article" date="2003" name="Genome Biol.">
        <title>An integrated gene annotation and transcriptional profiling approach towards the full gene content of the Drosophila genome.</title>
        <authorList>
            <person name="Hild M."/>
            <person name="Beckmann B."/>
            <person name="Haas S.A."/>
            <person name="Koch B."/>
            <person name="Solovyev V."/>
            <person name="Busold C."/>
            <person name="Fellenberg K."/>
            <person name="Boutros M."/>
            <person name="Vingron M."/>
            <person name="Sauer F."/>
            <person name="Hoheisel J.D."/>
            <person name="Paro R."/>
        </authorList>
    </citation>
    <scope>NUCLEOTIDE SEQUENCE</scope>
</reference>